<dbReference type="PANTHER" id="PTHR15454:SF35">
    <property type="entry name" value="NISCHARIN"/>
    <property type="match status" value="1"/>
</dbReference>
<comment type="caution">
    <text evidence="3">The sequence shown here is derived from an EMBL/GenBank/DDBJ whole genome shotgun (WGS) entry which is preliminary data.</text>
</comment>
<dbReference type="Pfam" id="PF13855">
    <property type="entry name" value="LRR_8"/>
    <property type="match status" value="1"/>
</dbReference>
<dbReference type="AlphaFoldDB" id="A0AAN8EWF8"/>
<dbReference type="InterPro" id="IPR001611">
    <property type="entry name" value="Leu-rich_rpt"/>
</dbReference>
<dbReference type="PANTHER" id="PTHR15454">
    <property type="entry name" value="NISCHARIN RELATED"/>
    <property type="match status" value="1"/>
</dbReference>
<dbReference type="EMBL" id="WIXE01022563">
    <property type="protein sequence ID" value="KAK5967372.1"/>
    <property type="molecule type" value="Genomic_DNA"/>
</dbReference>
<keyword evidence="2" id="KW-0677">Repeat</keyword>
<organism evidence="3 4">
    <name type="scientific">Trichostrongylus colubriformis</name>
    <name type="common">Black scour worm</name>
    <dbReference type="NCBI Taxonomy" id="6319"/>
    <lineage>
        <taxon>Eukaryota</taxon>
        <taxon>Metazoa</taxon>
        <taxon>Ecdysozoa</taxon>
        <taxon>Nematoda</taxon>
        <taxon>Chromadorea</taxon>
        <taxon>Rhabditida</taxon>
        <taxon>Rhabditina</taxon>
        <taxon>Rhabditomorpha</taxon>
        <taxon>Strongyloidea</taxon>
        <taxon>Trichostrongylidae</taxon>
        <taxon>Trichostrongylus</taxon>
    </lineage>
</organism>
<keyword evidence="1" id="KW-0433">Leucine-rich repeat</keyword>
<evidence type="ECO:0000256" key="2">
    <source>
        <dbReference type="ARBA" id="ARBA00022737"/>
    </source>
</evidence>
<evidence type="ECO:0000313" key="4">
    <source>
        <dbReference type="Proteomes" id="UP001331761"/>
    </source>
</evidence>
<evidence type="ECO:0000313" key="3">
    <source>
        <dbReference type="EMBL" id="KAK5967372.1"/>
    </source>
</evidence>
<evidence type="ECO:0000256" key="1">
    <source>
        <dbReference type="ARBA" id="ARBA00022614"/>
    </source>
</evidence>
<reference evidence="3 4" key="1">
    <citation type="submission" date="2019-10" db="EMBL/GenBank/DDBJ databases">
        <title>Assembly and Annotation for the nematode Trichostrongylus colubriformis.</title>
        <authorList>
            <person name="Martin J."/>
        </authorList>
    </citation>
    <scope>NUCLEOTIDE SEQUENCE [LARGE SCALE GENOMIC DNA]</scope>
    <source>
        <strain evidence="3">G859</strain>
        <tissue evidence="3">Whole worm</tissue>
    </source>
</reference>
<name>A0AAN8EWF8_TRICO</name>
<dbReference type="Proteomes" id="UP001331761">
    <property type="component" value="Unassembled WGS sequence"/>
</dbReference>
<sequence length="134" mass="14871">MVSALPDPIFAMAVVDLLLDKDQVLPISEQEQWQCLEEVDFSFNDLKKIDESVRLLGSVQKLNISHNSVTEIGGYLQHLTCLTELDLSSNGISSVQQWNQLLGNVKKLILSNNAIKDVSGEFINTLDGKLTDLN</sequence>
<dbReference type="GO" id="GO:0005737">
    <property type="term" value="C:cytoplasm"/>
    <property type="evidence" value="ECO:0007669"/>
    <property type="project" value="TreeGrafter"/>
</dbReference>
<accession>A0AAN8EWF8</accession>
<gene>
    <name evidence="3" type="ORF">GCK32_018795</name>
</gene>
<protein>
    <submittedName>
        <fullName evidence="3">Uncharacterized protein</fullName>
    </submittedName>
</protein>
<dbReference type="SUPFAM" id="SSF52075">
    <property type="entry name" value="Outer arm dynein light chain 1"/>
    <property type="match status" value="1"/>
</dbReference>
<dbReference type="InterPro" id="IPR032675">
    <property type="entry name" value="LRR_dom_sf"/>
</dbReference>
<dbReference type="PROSITE" id="PS51450">
    <property type="entry name" value="LRR"/>
    <property type="match status" value="1"/>
</dbReference>
<proteinExistence type="predicted"/>
<dbReference type="Gene3D" id="3.80.10.10">
    <property type="entry name" value="Ribonuclease Inhibitor"/>
    <property type="match status" value="1"/>
</dbReference>
<keyword evidence="4" id="KW-1185">Reference proteome</keyword>